<evidence type="ECO:0000313" key="1">
    <source>
        <dbReference type="EMBL" id="MDI6448905.1"/>
    </source>
</evidence>
<dbReference type="Pfam" id="PF05258">
    <property type="entry name" value="DciA"/>
    <property type="match status" value="1"/>
</dbReference>
<dbReference type="InterPro" id="IPR007922">
    <property type="entry name" value="DciA-like"/>
</dbReference>
<keyword evidence="2" id="KW-1185">Reference proteome</keyword>
<dbReference type="AlphaFoldDB" id="A0AAW6TTM3"/>
<dbReference type="RefSeq" id="WP_349244315.1">
    <property type="nucleotide sequence ID" value="NZ_JASCXX010000007.1"/>
</dbReference>
<dbReference type="Proteomes" id="UP001431776">
    <property type="component" value="Unassembled WGS sequence"/>
</dbReference>
<protein>
    <submittedName>
        <fullName evidence="1">DUF721 domain-containing protein</fullName>
    </submittedName>
</protein>
<comment type="caution">
    <text evidence="1">The sequence shown here is derived from an EMBL/GenBank/DDBJ whole genome shotgun (WGS) entry which is preliminary data.</text>
</comment>
<gene>
    <name evidence="1" type="ORF">QJ522_07590</name>
</gene>
<accession>A0AAW6TTM3</accession>
<organism evidence="1 2">
    <name type="scientific">Anaerobaca lacustris</name>
    <dbReference type="NCBI Taxonomy" id="3044600"/>
    <lineage>
        <taxon>Bacteria</taxon>
        <taxon>Pseudomonadati</taxon>
        <taxon>Planctomycetota</taxon>
        <taxon>Phycisphaerae</taxon>
        <taxon>Sedimentisphaerales</taxon>
        <taxon>Anaerobacaceae</taxon>
        <taxon>Anaerobaca</taxon>
    </lineage>
</organism>
<sequence>MSGRTKAVEPCRLGDAIGDFVQRLAPVHARCDSLLEAWQNVLPEPLRRHCRIDGVSGGCLKVAVDAASYMYELQLCKAELLAELQRLCPGAALRRITIAMAPGGR</sequence>
<name>A0AAW6TTM3_9BACT</name>
<proteinExistence type="predicted"/>
<reference evidence="1" key="1">
    <citation type="submission" date="2023-05" db="EMBL/GenBank/DDBJ databases">
        <title>Anaerotaeda fermentans gen. nov., sp. nov., a novel anaerobic planctomycete of the new family within the order Sedimentisphaerales isolated from Taman Peninsula, Russia.</title>
        <authorList>
            <person name="Khomyakova M.A."/>
            <person name="Merkel A.Y."/>
            <person name="Slobodkin A.I."/>
        </authorList>
    </citation>
    <scope>NUCLEOTIDE SEQUENCE</scope>
    <source>
        <strain evidence="1">M17dextr</strain>
    </source>
</reference>
<dbReference type="EMBL" id="JASCXX010000007">
    <property type="protein sequence ID" value="MDI6448905.1"/>
    <property type="molecule type" value="Genomic_DNA"/>
</dbReference>
<evidence type="ECO:0000313" key="2">
    <source>
        <dbReference type="Proteomes" id="UP001431776"/>
    </source>
</evidence>